<evidence type="ECO:0000256" key="2">
    <source>
        <dbReference type="ARBA" id="ARBA00012656"/>
    </source>
</evidence>
<dbReference type="PANTHER" id="PTHR11129">
    <property type="entry name" value="PROTEIN FARNESYLTRANSFERASE ALPHA SUBUNIT/RAB GERANYLGERANYL TRANSFERASE ALPHA SUBUNIT"/>
    <property type="match status" value="1"/>
</dbReference>
<dbReference type="OrthoDB" id="1658at2759"/>
<organism evidence="11 12">
    <name type="scientific">Leucosporidium creatinivorum</name>
    <dbReference type="NCBI Taxonomy" id="106004"/>
    <lineage>
        <taxon>Eukaryota</taxon>
        <taxon>Fungi</taxon>
        <taxon>Dikarya</taxon>
        <taxon>Basidiomycota</taxon>
        <taxon>Pucciniomycotina</taxon>
        <taxon>Microbotryomycetes</taxon>
        <taxon>Leucosporidiales</taxon>
        <taxon>Leucosporidium</taxon>
    </lineage>
</organism>
<keyword evidence="5 9" id="KW-0808">Transferase</keyword>
<comment type="function">
    <text evidence="9">Catalyzes the transfer of a geranyl-geranyl moiety from geranyl-geranyl pyrophosphate to cysteines occuring in specific C-terminal amino acid sequences.</text>
</comment>
<evidence type="ECO:0000313" key="11">
    <source>
        <dbReference type="EMBL" id="ORY70785.1"/>
    </source>
</evidence>
<dbReference type="AlphaFoldDB" id="A0A1Y2EJ04"/>
<dbReference type="STRING" id="106004.A0A1Y2EJ04"/>
<protein>
    <recommendedName>
        <fullName evidence="3 9">Geranylgeranyl transferase type-2 subunit alpha</fullName>
        <ecNumber evidence="2 9">2.5.1.60</ecNumber>
    </recommendedName>
    <alternativeName>
        <fullName evidence="7 9">Geranylgeranyl transferase type II subunit alpha</fullName>
    </alternativeName>
</protein>
<dbReference type="InterPro" id="IPR002088">
    <property type="entry name" value="Prenyl_trans_a"/>
</dbReference>
<evidence type="ECO:0000256" key="1">
    <source>
        <dbReference type="ARBA" id="ARBA00006734"/>
    </source>
</evidence>
<dbReference type="SUPFAM" id="SSF48439">
    <property type="entry name" value="Protein prenylyltransferase"/>
    <property type="match status" value="1"/>
</dbReference>
<evidence type="ECO:0000256" key="6">
    <source>
        <dbReference type="ARBA" id="ARBA00022737"/>
    </source>
</evidence>
<keyword evidence="6" id="KW-0677">Repeat</keyword>
<dbReference type="InParanoid" id="A0A1Y2EJ04"/>
<feature type="compositionally biased region" description="Basic and acidic residues" evidence="10">
    <location>
        <begin position="17"/>
        <end position="26"/>
    </location>
</feature>
<name>A0A1Y2EJ04_9BASI</name>
<comment type="catalytic activity">
    <reaction evidence="8 9">
        <text>geranylgeranyl diphosphate + L-cysteinyl-[protein] = S-geranylgeranyl-L-cysteinyl-[protein] + diphosphate</text>
        <dbReference type="Rhea" id="RHEA:21240"/>
        <dbReference type="Rhea" id="RHEA-COMP:10131"/>
        <dbReference type="Rhea" id="RHEA-COMP:11537"/>
        <dbReference type="ChEBI" id="CHEBI:29950"/>
        <dbReference type="ChEBI" id="CHEBI:33019"/>
        <dbReference type="ChEBI" id="CHEBI:57533"/>
        <dbReference type="ChEBI" id="CHEBI:86021"/>
        <dbReference type="EC" id="2.5.1.60"/>
    </reaction>
</comment>
<sequence length="344" mass="40434">MHGIKRSRVPPVPDSAEVERKKRDKEAKRIEEYTGLVSALREKSEAKDYNQETLELTAKVLALNPEYQTAWGVRRRVLLEGVFPPLTPEEKIQSLQADLLLTNEALKSNPKNYSVWEHRKWCLETMGEGADWGREMKMCEAYLERDGRNFHSWDYRRYLITSILALPPSPNRPQPTTTSELAYTTRKISASFSNFSAWHYRTKLLQKLWEEEGWSEEHEERRKRVDEEFELVKQANWSDPNDQSAWLYHRWLVGKGSIPIVRREISGIEELLEEEPDSRWCLDSLVYYKRLLVGLLEPEGEPTREEREALNLEALGMLRKLEQVDPMRGARYRDLAVHILPNKR</sequence>
<feature type="region of interest" description="Disordered" evidence="10">
    <location>
        <begin position="1"/>
        <end position="26"/>
    </location>
</feature>
<dbReference type="Proteomes" id="UP000193467">
    <property type="component" value="Unassembled WGS sequence"/>
</dbReference>
<proteinExistence type="inferred from homology"/>
<dbReference type="FunFam" id="1.25.40.120:FF:000035">
    <property type="entry name" value="Geranylgeranyl transferase type-2 subunit alpha"/>
    <property type="match status" value="1"/>
</dbReference>
<accession>A0A1Y2EJ04</accession>
<dbReference type="GO" id="GO:0097354">
    <property type="term" value="P:prenylation"/>
    <property type="evidence" value="ECO:0007669"/>
    <property type="project" value="UniProtKB-UniRule"/>
</dbReference>
<dbReference type="PROSITE" id="PS51147">
    <property type="entry name" value="PFTA"/>
    <property type="match status" value="4"/>
</dbReference>
<dbReference type="FunCoup" id="A0A1Y2EJ04">
    <property type="interactions" value="62"/>
</dbReference>
<evidence type="ECO:0000256" key="7">
    <source>
        <dbReference type="ARBA" id="ARBA00031267"/>
    </source>
</evidence>
<reference evidence="11 12" key="1">
    <citation type="submission" date="2016-07" db="EMBL/GenBank/DDBJ databases">
        <title>Pervasive Adenine N6-methylation of Active Genes in Fungi.</title>
        <authorList>
            <consortium name="DOE Joint Genome Institute"/>
            <person name="Mondo S.J."/>
            <person name="Dannebaum R.O."/>
            <person name="Kuo R.C."/>
            <person name="Labutti K."/>
            <person name="Haridas S."/>
            <person name="Kuo A."/>
            <person name="Salamov A."/>
            <person name="Ahrendt S.R."/>
            <person name="Lipzen A."/>
            <person name="Sullivan W."/>
            <person name="Andreopoulos W.B."/>
            <person name="Clum A."/>
            <person name="Lindquist E."/>
            <person name="Daum C."/>
            <person name="Ramamoorthy G.K."/>
            <person name="Gryganskyi A."/>
            <person name="Culley D."/>
            <person name="Magnuson J.K."/>
            <person name="James T.Y."/>
            <person name="O'Malley M.A."/>
            <person name="Stajich J.E."/>
            <person name="Spatafora J.W."/>
            <person name="Visel A."/>
            <person name="Grigoriev I.V."/>
        </authorList>
    </citation>
    <scope>NUCLEOTIDE SEQUENCE [LARGE SCALE GENOMIC DNA]</scope>
    <source>
        <strain evidence="11 12">62-1032</strain>
    </source>
</reference>
<evidence type="ECO:0000256" key="8">
    <source>
        <dbReference type="ARBA" id="ARBA00047658"/>
    </source>
</evidence>
<evidence type="ECO:0000256" key="3">
    <source>
        <dbReference type="ARBA" id="ARBA00014772"/>
    </source>
</evidence>
<dbReference type="GO" id="GO:0004663">
    <property type="term" value="F:Rab geranylgeranyltransferase activity"/>
    <property type="evidence" value="ECO:0007669"/>
    <property type="project" value="UniProtKB-UniRule"/>
</dbReference>
<comment type="similarity">
    <text evidence="1 9">Belongs to the protein prenyltransferase subunit alpha family.</text>
</comment>
<dbReference type="Pfam" id="PF01239">
    <property type="entry name" value="PPTA"/>
    <property type="match status" value="4"/>
</dbReference>
<evidence type="ECO:0000256" key="4">
    <source>
        <dbReference type="ARBA" id="ARBA00022602"/>
    </source>
</evidence>
<dbReference type="GO" id="GO:0005968">
    <property type="term" value="C:Rab-protein geranylgeranyltransferase complex"/>
    <property type="evidence" value="ECO:0007669"/>
    <property type="project" value="TreeGrafter"/>
</dbReference>
<evidence type="ECO:0000256" key="9">
    <source>
        <dbReference type="RuleBase" id="RU367120"/>
    </source>
</evidence>
<comment type="caution">
    <text evidence="11">The sequence shown here is derived from an EMBL/GenBank/DDBJ whole genome shotgun (WGS) entry which is preliminary data.</text>
</comment>
<keyword evidence="12" id="KW-1185">Reference proteome</keyword>
<evidence type="ECO:0000313" key="12">
    <source>
        <dbReference type="Proteomes" id="UP000193467"/>
    </source>
</evidence>
<dbReference type="EMBL" id="MCGR01000054">
    <property type="protein sequence ID" value="ORY70785.1"/>
    <property type="molecule type" value="Genomic_DNA"/>
</dbReference>
<dbReference type="Gene3D" id="1.25.40.120">
    <property type="entry name" value="Protein prenylyltransferase"/>
    <property type="match status" value="1"/>
</dbReference>
<evidence type="ECO:0000256" key="5">
    <source>
        <dbReference type="ARBA" id="ARBA00022679"/>
    </source>
</evidence>
<dbReference type="PANTHER" id="PTHR11129:SF2">
    <property type="entry name" value="GERANYLGERANYL TRANSFERASE TYPE-2 SUBUNIT ALPHA"/>
    <property type="match status" value="1"/>
</dbReference>
<evidence type="ECO:0000256" key="10">
    <source>
        <dbReference type="SAM" id="MobiDB-lite"/>
    </source>
</evidence>
<keyword evidence="4 9" id="KW-0637">Prenyltransferase</keyword>
<dbReference type="EC" id="2.5.1.60" evidence="2 9"/>
<gene>
    <name evidence="11" type="ORF">BCR35DRAFT_307854</name>
</gene>